<dbReference type="InterPro" id="IPR012337">
    <property type="entry name" value="RNaseH-like_sf"/>
</dbReference>
<evidence type="ECO:0000256" key="1">
    <source>
        <dbReference type="ARBA" id="ARBA00012493"/>
    </source>
</evidence>
<dbReference type="Gene3D" id="1.10.340.70">
    <property type="match status" value="1"/>
</dbReference>
<dbReference type="Gene3D" id="3.30.420.10">
    <property type="entry name" value="Ribonuclease H-like superfamily/Ribonuclease H"/>
    <property type="match status" value="1"/>
</dbReference>
<dbReference type="InterPro" id="IPR041588">
    <property type="entry name" value="Integrase_H2C2"/>
</dbReference>
<evidence type="ECO:0000259" key="2">
    <source>
        <dbReference type="PROSITE" id="PS50994"/>
    </source>
</evidence>
<dbReference type="InterPro" id="IPR050951">
    <property type="entry name" value="Retrovirus_Pol_polyprotein"/>
</dbReference>
<feature type="non-terminal residue" evidence="3">
    <location>
        <position position="284"/>
    </location>
</feature>
<dbReference type="EMBL" id="GEBQ01031826">
    <property type="protein sequence ID" value="JAT08151.1"/>
    <property type="molecule type" value="Transcribed_RNA"/>
</dbReference>
<dbReference type="EC" id="2.7.7.49" evidence="1"/>
<name>A0A1B6K9P0_9HEMI</name>
<accession>A0A1B6K9P0</accession>
<dbReference type="SUPFAM" id="SSF53098">
    <property type="entry name" value="Ribonuclease H-like"/>
    <property type="match status" value="1"/>
</dbReference>
<dbReference type="PANTHER" id="PTHR37984:SF15">
    <property type="entry name" value="INTEGRASE CATALYTIC DOMAIN-CONTAINING PROTEIN"/>
    <property type="match status" value="1"/>
</dbReference>
<protein>
    <recommendedName>
        <fullName evidence="1">RNA-directed DNA polymerase</fullName>
        <ecNumber evidence="1">2.7.7.49</ecNumber>
    </recommendedName>
</protein>
<proteinExistence type="predicted"/>
<feature type="domain" description="Integrase catalytic" evidence="2">
    <location>
        <begin position="50"/>
        <end position="213"/>
    </location>
</feature>
<dbReference type="Pfam" id="PF00665">
    <property type="entry name" value="rve"/>
    <property type="match status" value="1"/>
</dbReference>
<sequence length="284" mass="32458">GGHLGFTKTFLKIKCRYYWPNMLKETENYVKSCIDCQTRKHPKQQPAGLLKPIPVGLPLERVGVDVLGPFTKSDRGNVYIIVAMDYATKWAEAKAVPTATAVETAQFLIDQVVCKFGCPKEILSDRGQNFRSRLVSELLNGLGVRTCYTTAYHPACNGLVEHFNGTLAQMLSHYVSTNQKDWDLYVSLTCFSYNTARQETVKHSPFYLMFGREARLPVDIALGQDHGGDQEAEEVLRRVQQCRRDVIKIIAQSQRRQKERFDKTHRYVEYEVGDLVMVWTPTDR</sequence>
<dbReference type="InterPro" id="IPR036397">
    <property type="entry name" value="RNaseH_sf"/>
</dbReference>
<dbReference type="GO" id="GO:0015074">
    <property type="term" value="P:DNA integration"/>
    <property type="evidence" value="ECO:0007669"/>
    <property type="project" value="InterPro"/>
</dbReference>
<dbReference type="GO" id="GO:0003964">
    <property type="term" value="F:RNA-directed DNA polymerase activity"/>
    <property type="evidence" value="ECO:0007669"/>
    <property type="project" value="UniProtKB-EC"/>
</dbReference>
<dbReference type="GO" id="GO:0003676">
    <property type="term" value="F:nucleic acid binding"/>
    <property type="evidence" value="ECO:0007669"/>
    <property type="project" value="InterPro"/>
</dbReference>
<dbReference type="InterPro" id="IPR001584">
    <property type="entry name" value="Integrase_cat-core"/>
</dbReference>
<evidence type="ECO:0000313" key="3">
    <source>
        <dbReference type="EMBL" id="JAT08151.1"/>
    </source>
</evidence>
<gene>
    <name evidence="3" type="ORF">g.50887</name>
</gene>
<dbReference type="AlphaFoldDB" id="A0A1B6K9P0"/>
<organism evidence="3">
    <name type="scientific">Graphocephala atropunctata</name>
    <dbReference type="NCBI Taxonomy" id="36148"/>
    <lineage>
        <taxon>Eukaryota</taxon>
        <taxon>Metazoa</taxon>
        <taxon>Ecdysozoa</taxon>
        <taxon>Arthropoda</taxon>
        <taxon>Hexapoda</taxon>
        <taxon>Insecta</taxon>
        <taxon>Pterygota</taxon>
        <taxon>Neoptera</taxon>
        <taxon>Paraneoptera</taxon>
        <taxon>Hemiptera</taxon>
        <taxon>Auchenorrhyncha</taxon>
        <taxon>Membracoidea</taxon>
        <taxon>Cicadellidae</taxon>
        <taxon>Cicadellinae</taxon>
        <taxon>Cicadellini</taxon>
        <taxon>Graphocephala</taxon>
    </lineage>
</organism>
<dbReference type="PROSITE" id="PS50994">
    <property type="entry name" value="INTEGRASE"/>
    <property type="match status" value="1"/>
</dbReference>
<dbReference type="FunFam" id="3.30.420.10:FF:000032">
    <property type="entry name" value="Retrovirus-related Pol polyprotein from transposon 297-like Protein"/>
    <property type="match status" value="1"/>
</dbReference>
<feature type="non-terminal residue" evidence="3">
    <location>
        <position position="1"/>
    </location>
</feature>
<dbReference type="PANTHER" id="PTHR37984">
    <property type="entry name" value="PROTEIN CBG26694"/>
    <property type="match status" value="1"/>
</dbReference>
<dbReference type="Pfam" id="PF17921">
    <property type="entry name" value="Integrase_H2C2"/>
    <property type="match status" value="1"/>
</dbReference>
<reference evidence="3" key="1">
    <citation type="submission" date="2015-11" db="EMBL/GenBank/DDBJ databases">
        <title>De novo transcriptome assembly of four potential Pierce s Disease insect vectors from Arizona vineyards.</title>
        <authorList>
            <person name="Tassone E.E."/>
        </authorList>
    </citation>
    <scope>NUCLEOTIDE SEQUENCE</scope>
</reference>